<dbReference type="SUPFAM" id="SSF51735">
    <property type="entry name" value="NAD(P)-binding Rossmann-fold domains"/>
    <property type="match status" value="1"/>
</dbReference>
<dbReference type="PANTHER" id="PTHR43333">
    <property type="entry name" value="2-HACID_DH_C DOMAIN-CONTAINING PROTEIN"/>
    <property type="match status" value="1"/>
</dbReference>
<dbReference type="EMBL" id="JACHMB010000001">
    <property type="protein sequence ID" value="MBB5773424.1"/>
    <property type="molecule type" value="Genomic_DNA"/>
</dbReference>
<dbReference type="PANTHER" id="PTHR43333:SF1">
    <property type="entry name" value="D-ISOMER SPECIFIC 2-HYDROXYACID DEHYDROGENASE NAD-BINDING DOMAIN-CONTAINING PROTEIN"/>
    <property type="match status" value="1"/>
</dbReference>
<evidence type="ECO:0000313" key="4">
    <source>
        <dbReference type="EMBL" id="MBB5773424.1"/>
    </source>
</evidence>
<comment type="caution">
    <text evidence="4">The sequence shown here is derived from an EMBL/GenBank/DDBJ whole genome shotgun (WGS) entry which is preliminary data.</text>
</comment>
<evidence type="ECO:0000256" key="2">
    <source>
        <dbReference type="ARBA" id="ARBA00023027"/>
    </source>
</evidence>
<dbReference type="RefSeq" id="WP_185067418.1">
    <property type="nucleotide sequence ID" value="NZ_JACHMB010000001.1"/>
</dbReference>
<feature type="domain" description="D-isomer specific 2-hydroxyacid dehydrogenase NAD-binding" evidence="3">
    <location>
        <begin position="108"/>
        <end position="286"/>
    </location>
</feature>
<gene>
    <name evidence="4" type="ORF">HD596_000180</name>
</gene>
<dbReference type="AlphaFoldDB" id="A0A7W9FXQ1"/>
<dbReference type="GO" id="GO:0051287">
    <property type="term" value="F:NAD binding"/>
    <property type="evidence" value="ECO:0007669"/>
    <property type="project" value="InterPro"/>
</dbReference>
<keyword evidence="2" id="KW-0520">NAD</keyword>
<sequence>MSRTTLVLLPPHDPATAGWRARLEEAVPELVVLQPGTREEAARALAEADAAYGTLPADLLAHARRLRWLQAPQAGPPPGFYHPALVAHPVQVTNMRDTYTDHVAAHALALVLALARGLPRYVRDQARARWAPDWDPGAVLSLGESTALVVGVGAVGAEVGRLLAAFGTRVVGVDARRGGPVPGFAEVLPADALDRLLPEADLVILTVPHTPATEGLLDARRLALAKPGAYVVNIGRGPIVRLDDLTAALAEGRLAGAALDVFETEPLPADHPLWKRPDVLITPHVGGVGPHGEERRFAVLLENARRFVAGRELINLVDKSEWY</sequence>
<organism evidence="4 5">
    <name type="scientific">Nonomuraea jabiensis</name>
    <dbReference type="NCBI Taxonomy" id="882448"/>
    <lineage>
        <taxon>Bacteria</taxon>
        <taxon>Bacillati</taxon>
        <taxon>Actinomycetota</taxon>
        <taxon>Actinomycetes</taxon>
        <taxon>Streptosporangiales</taxon>
        <taxon>Streptosporangiaceae</taxon>
        <taxon>Nonomuraea</taxon>
    </lineage>
</organism>
<proteinExistence type="predicted"/>
<keyword evidence="5" id="KW-1185">Reference proteome</keyword>
<protein>
    <submittedName>
        <fullName evidence="4">Phosphoglycerate dehydrogenase-like enzyme</fullName>
    </submittedName>
</protein>
<dbReference type="CDD" id="cd05300">
    <property type="entry name" value="2-Hacid_dh_1"/>
    <property type="match status" value="1"/>
</dbReference>
<dbReference type="Proteomes" id="UP000579153">
    <property type="component" value="Unassembled WGS sequence"/>
</dbReference>
<evidence type="ECO:0000313" key="5">
    <source>
        <dbReference type="Proteomes" id="UP000579153"/>
    </source>
</evidence>
<dbReference type="SUPFAM" id="SSF52283">
    <property type="entry name" value="Formate/glycerate dehydrogenase catalytic domain-like"/>
    <property type="match status" value="1"/>
</dbReference>
<accession>A0A7W9FXQ1</accession>
<dbReference type="InterPro" id="IPR006140">
    <property type="entry name" value="D-isomer_DH_NAD-bd"/>
</dbReference>
<dbReference type="InterPro" id="IPR036291">
    <property type="entry name" value="NAD(P)-bd_dom_sf"/>
</dbReference>
<dbReference type="Gene3D" id="3.40.50.720">
    <property type="entry name" value="NAD(P)-binding Rossmann-like Domain"/>
    <property type="match status" value="2"/>
</dbReference>
<evidence type="ECO:0000259" key="3">
    <source>
        <dbReference type="Pfam" id="PF02826"/>
    </source>
</evidence>
<name>A0A7W9FXQ1_9ACTN</name>
<dbReference type="Pfam" id="PF02826">
    <property type="entry name" value="2-Hacid_dh_C"/>
    <property type="match status" value="1"/>
</dbReference>
<keyword evidence="1" id="KW-0560">Oxidoreductase</keyword>
<reference evidence="4 5" key="1">
    <citation type="submission" date="2020-08" db="EMBL/GenBank/DDBJ databases">
        <title>Sequencing the genomes of 1000 actinobacteria strains.</title>
        <authorList>
            <person name="Klenk H.-P."/>
        </authorList>
    </citation>
    <scope>NUCLEOTIDE SEQUENCE [LARGE SCALE GENOMIC DNA]</scope>
    <source>
        <strain evidence="4 5">DSM 45507</strain>
    </source>
</reference>
<dbReference type="GO" id="GO:0016491">
    <property type="term" value="F:oxidoreductase activity"/>
    <property type="evidence" value="ECO:0007669"/>
    <property type="project" value="UniProtKB-KW"/>
</dbReference>
<evidence type="ECO:0000256" key="1">
    <source>
        <dbReference type="ARBA" id="ARBA00023002"/>
    </source>
</evidence>